<dbReference type="SMART" id="SM00382">
    <property type="entry name" value="AAA"/>
    <property type="match status" value="1"/>
</dbReference>
<keyword evidence="2" id="KW-0813">Transport</keyword>
<dbReference type="Pfam" id="PF00005">
    <property type="entry name" value="ABC_tran"/>
    <property type="match status" value="1"/>
</dbReference>
<dbReference type="PROSITE" id="PS00211">
    <property type="entry name" value="ABC_TRANSPORTER_1"/>
    <property type="match status" value="1"/>
</dbReference>
<dbReference type="Proteomes" id="UP001331936">
    <property type="component" value="Unassembled WGS sequence"/>
</dbReference>
<organism evidence="6 7">
    <name type="scientific">Rhodococcus chondri</name>
    <dbReference type="NCBI Taxonomy" id="3065941"/>
    <lineage>
        <taxon>Bacteria</taxon>
        <taxon>Bacillati</taxon>
        <taxon>Actinomycetota</taxon>
        <taxon>Actinomycetes</taxon>
        <taxon>Mycobacteriales</taxon>
        <taxon>Nocardiaceae</taxon>
        <taxon>Rhodococcus</taxon>
    </lineage>
</organism>
<accession>A0ABU7JN13</accession>
<dbReference type="PANTHER" id="PTHR42734">
    <property type="entry name" value="METAL TRANSPORT SYSTEM ATP-BINDING PROTEIN TM_0124-RELATED"/>
    <property type="match status" value="1"/>
</dbReference>
<dbReference type="InterPro" id="IPR050153">
    <property type="entry name" value="Metal_Ion_Import_ABC"/>
</dbReference>
<dbReference type="PANTHER" id="PTHR42734:SF5">
    <property type="entry name" value="IRON TRANSPORT SYSTEM ATP-BINDING PROTEIN HI_0361-RELATED"/>
    <property type="match status" value="1"/>
</dbReference>
<dbReference type="PROSITE" id="PS50893">
    <property type="entry name" value="ABC_TRANSPORTER_2"/>
    <property type="match status" value="1"/>
</dbReference>
<dbReference type="InterPro" id="IPR017871">
    <property type="entry name" value="ABC_transporter-like_CS"/>
</dbReference>
<dbReference type="SUPFAM" id="SSF52540">
    <property type="entry name" value="P-loop containing nucleoside triphosphate hydrolases"/>
    <property type="match status" value="1"/>
</dbReference>
<evidence type="ECO:0000313" key="6">
    <source>
        <dbReference type="EMBL" id="MEE2031421.1"/>
    </source>
</evidence>
<protein>
    <submittedName>
        <fullName evidence="6">ATP-binding cassette domain-containing protein</fullName>
    </submittedName>
</protein>
<dbReference type="Gene3D" id="3.40.50.300">
    <property type="entry name" value="P-loop containing nucleotide triphosphate hydrolases"/>
    <property type="match status" value="1"/>
</dbReference>
<evidence type="ECO:0000256" key="3">
    <source>
        <dbReference type="ARBA" id="ARBA00022741"/>
    </source>
</evidence>
<evidence type="ECO:0000256" key="2">
    <source>
        <dbReference type="ARBA" id="ARBA00022448"/>
    </source>
</evidence>
<keyword evidence="4 6" id="KW-0067">ATP-binding</keyword>
<sequence>MTPSTSDRPPAVELCGAELAFGERILWRDLDLAVRPGEFVAVLGPNGAGKTSLLKVLLGQLPLSSGTATVAGVPAHAGSSHVGYVPQQKTLDEGVPLRGRDLVGLGVDGHRWGTGIRYWKTRKAAVEAAIAQVGAEAYADAPVGALSGGEQQRLRVAQALVGDPQVLLCDEPLLSLDLANQHLVSSLIDRRRRDHDTAVLFVTHEINPILPLVDRVLYLVDGQFRIGTPAEVMTSEVLSELYRTDVEVLEMRGRLVVVGTGDAIDALGSAGGLRPGEGVHHHHEDH</sequence>
<keyword evidence="7" id="KW-1185">Reference proteome</keyword>
<evidence type="ECO:0000313" key="7">
    <source>
        <dbReference type="Proteomes" id="UP001331936"/>
    </source>
</evidence>
<evidence type="ECO:0000256" key="4">
    <source>
        <dbReference type="ARBA" id="ARBA00022840"/>
    </source>
</evidence>
<dbReference type="RefSeq" id="WP_330150857.1">
    <property type="nucleotide sequence ID" value="NZ_JAUZMZ010000015.1"/>
</dbReference>
<name>A0ABU7JN13_9NOCA</name>
<dbReference type="InterPro" id="IPR003593">
    <property type="entry name" value="AAA+_ATPase"/>
</dbReference>
<gene>
    <name evidence="6" type="ORF">Q8814_04720</name>
</gene>
<keyword evidence="3" id="KW-0547">Nucleotide-binding</keyword>
<dbReference type="InterPro" id="IPR027417">
    <property type="entry name" value="P-loop_NTPase"/>
</dbReference>
<dbReference type="InterPro" id="IPR003439">
    <property type="entry name" value="ABC_transporter-like_ATP-bd"/>
</dbReference>
<comment type="similarity">
    <text evidence="1">Belongs to the ABC transporter superfamily.</text>
</comment>
<proteinExistence type="inferred from homology"/>
<dbReference type="GO" id="GO:0005524">
    <property type="term" value="F:ATP binding"/>
    <property type="evidence" value="ECO:0007669"/>
    <property type="project" value="UniProtKB-KW"/>
</dbReference>
<dbReference type="EMBL" id="JAUZMZ010000015">
    <property type="protein sequence ID" value="MEE2031421.1"/>
    <property type="molecule type" value="Genomic_DNA"/>
</dbReference>
<evidence type="ECO:0000259" key="5">
    <source>
        <dbReference type="PROSITE" id="PS50893"/>
    </source>
</evidence>
<reference evidence="6 7" key="1">
    <citation type="submission" date="2023-08" db="EMBL/GenBank/DDBJ databases">
        <authorList>
            <person name="Girao M."/>
            <person name="Carvalho M.F."/>
        </authorList>
    </citation>
    <scope>NUCLEOTIDE SEQUENCE [LARGE SCALE GENOMIC DNA]</scope>
    <source>
        <strain evidence="6 7">CC-R104</strain>
    </source>
</reference>
<comment type="caution">
    <text evidence="6">The sequence shown here is derived from an EMBL/GenBank/DDBJ whole genome shotgun (WGS) entry which is preliminary data.</text>
</comment>
<feature type="domain" description="ABC transporter" evidence="5">
    <location>
        <begin position="12"/>
        <end position="246"/>
    </location>
</feature>
<evidence type="ECO:0000256" key="1">
    <source>
        <dbReference type="ARBA" id="ARBA00005417"/>
    </source>
</evidence>